<feature type="region of interest" description="Disordered" evidence="4">
    <location>
        <begin position="1"/>
        <end position="76"/>
    </location>
</feature>
<feature type="compositionally biased region" description="Acidic residues" evidence="4">
    <location>
        <begin position="19"/>
        <end position="45"/>
    </location>
</feature>
<accession>A0A8K1CBN7</accession>
<dbReference type="InterPro" id="IPR011990">
    <property type="entry name" value="TPR-like_helical_dom_sf"/>
</dbReference>
<evidence type="ECO:0000313" key="6">
    <source>
        <dbReference type="Proteomes" id="UP000794436"/>
    </source>
</evidence>
<feature type="region of interest" description="Disordered" evidence="4">
    <location>
        <begin position="738"/>
        <end position="763"/>
    </location>
</feature>
<dbReference type="Gene3D" id="1.25.40.10">
    <property type="entry name" value="Tetratricopeptide repeat domain"/>
    <property type="match status" value="1"/>
</dbReference>
<dbReference type="PROSITE" id="PS50005">
    <property type="entry name" value="TPR"/>
    <property type="match status" value="3"/>
</dbReference>
<keyword evidence="6" id="KW-1185">Reference proteome</keyword>
<feature type="compositionally biased region" description="Acidic residues" evidence="4">
    <location>
        <begin position="610"/>
        <end position="623"/>
    </location>
</feature>
<proteinExistence type="predicted"/>
<dbReference type="AlphaFoldDB" id="A0A8K1CBN7"/>
<dbReference type="InterPro" id="IPR051685">
    <property type="entry name" value="Ycf3/AcsC/BcsC/TPR_MFPF"/>
</dbReference>
<dbReference type="EMBL" id="SPLM01000108">
    <property type="protein sequence ID" value="TMW59996.1"/>
    <property type="molecule type" value="Genomic_DNA"/>
</dbReference>
<dbReference type="SMART" id="SM00028">
    <property type="entry name" value="TPR"/>
    <property type="match status" value="3"/>
</dbReference>
<feature type="repeat" description="TPR" evidence="3">
    <location>
        <begin position="809"/>
        <end position="842"/>
    </location>
</feature>
<evidence type="ECO:0000256" key="1">
    <source>
        <dbReference type="ARBA" id="ARBA00022737"/>
    </source>
</evidence>
<evidence type="ECO:0000256" key="3">
    <source>
        <dbReference type="PROSITE-ProRule" id="PRU00339"/>
    </source>
</evidence>
<dbReference type="PANTHER" id="PTHR44943:SF8">
    <property type="entry name" value="TPR REPEAT-CONTAINING PROTEIN MJ0263"/>
    <property type="match status" value="1"/>
</dbReference>
<dbReference type="OrthoDB" id="2017782at2759"/>
<feature type="compositionally biased region" description="Low complexity" evidence="4">
    <location>
        <begin position="488"/>
        <end position="497"/>
    </location>
</feature>
<feature type="region of interest" description="Disordered" evidence="4">
    <location>
        <begin position="546"/>
        <end position="637"/>
    </location>
</feature>
<feature type="repeat" description="TPR" evidence="3">
    <location>
        <begin position="850"/>
        <end position="883"/>
    </location>
</feature>
<organism evidence="5 6">
    <name type="scientific">Pythium oligandrum</name>
    <name type="common">Mycoparasitic fungus</name>
    <dbReference type="NCBI Taxonomy" id="41045"/>
    <lineage>
        <taxon>Eukaryota</taxon>
        <taxon>Sar</taxon>
        <taxon>Stramenopiles</taxon>
        <taxon>Oomycota</taxon>
        <taxon>Peronosporomycetes</taxon>
        <taxon>Pythiales</taxon>
        <taxon>Pythiaceae</taxon>
        <taxon>Pythium</taxon>
    </lineage>
</organism>
<comment type="caution">
    <text evidence="5">The sequence shown here is derived from an EMBL/GenBank/DDBJ whole genome shotgun (WGS) entry which is preliminary data.</text>
</comment>
<dbReference type="PANTHER" id="PTHR44943">
    <property type="entry name" value="CELLULOSE SYNTHASE OPERON PROTEIN C"/>
    <property type="match status" value="1"/>
</dbReference>
<dbReference type="Proteomes" id="UP000794436">
    <property type="component" value="Unassembled WGS sequence"/>
</dbReference>
<keyword evidence="1" id="KW-0677">Repeat</keyword>
<evidence type="ECO:0000256" key="2">
    <source>
        <dbReference type="ARBA" id="ARBA00022803"/>
    </source>
</evidence>
<dbReference type="SUPFAM" id="SSF48452">
    <property type="entry name" value="TPR-like"/>
    <property type="match status" value="1"/>
</dbReference>
<keyword evidence="2 3" id="KW-0802">TPR repeat</keyword>
<feature type="compositionally biased region" description="Basic and acidic residues" evidence="4">
    <location>
        <begin position="598"/>
        <end position="609"/>
    </location>
</feature>
<feature type="region of interest" description="Disordered" evidence="4">
    <location>
        <begin position="413"/>
        <end position="441"/>
    </location>
</feature>
<evidence type="ECO:0000256" key="4">
    <source>
        <dbReference type="SAM" id="MobiDB-lite"/>
    </source>
</evidence>
<feature type="repeat" description="TPR" evidence="3">
    <location>
        <begin position="884"/>
        <end position="917"/>
    </location>
</feature>
<feature type="compositionally biased region" description="Polar residues" evidence="4">
    <location>
        <begin position="575"/>
        <end position="584"/>
    </location>
</feature>
<sequence length="939" mass="103175">MKATGPPTGEAALSRKVLEEEEERDTLDDDEDDVEDEEEDEEYDEFQQAPPLYASKTPSERNSGVLKGTSSADSASVAAARKFSRRSSFSIEMLSEAAASVKPMPIVGDHGIQPHFLRERSATVMDCMTVQQEAPPPQSKAGAFLRRLVERSRSVTPTTPNLSLEGNKPGSAAFNAIEEAPPRLVGLGGRRKSITISEGSSVLERLQNPKGVTFGGRPSLRTAQSTGCIPSSELFDVSKAIPMSLRSLLDLVHDLRFHRKQAATQIALLQEILTRLQAIDGSDEREDCCRNVVDHGLLKSVASAMREFRFHVELQTTAISVLAFLADQSDLYAFMMGELDLAPLLQKIMSSHIAQERLVMLGSSLYHGIHQAKNKTSVIQLHRTRESEQKQRRKTTLNEALAAASKVKALSHSCTSSSDIKRSDRKRNTTPHLRSALDAELGTPPLLSARYHLQVSGRTRPRTVPPLSSSALSPIHAGDALSRPLTSPSPSKSWQSSELASLSLRDCGRSSPTVRMASPSSSTALVIATYSSTPAFVAPSPLAARMRLPKRRSQSARPASRGRASQSTEMEKLRSPQQASQESKWSFDEAPVTSASDNVDHPKQTKTESESDPEYDDDFDDDSNPNSRPTSAGLKPVVSDSELLELVVTQTEAVTPLSSRRCFEDDDQTSKCVESQDTSGTDAKASPQHDDVLSILEAVGTETSIAEPEMKVKLTTKKRATPKYSLPSTILRPVNRRIIEKSEQTRRRRPRQTLPLKSKAQQPSELCHILTQIDHESNNNEDFDATVSAPPASGSSSSTSVHSYVVAQIQTLYARGLQLQKANQLDEAIQCYQGALRLQKSAPPGTREYASLYINLGSARMAQRQFSDALQAFEHAERIQPVNTKAIFNTALVLMQLGRLGEAEQHFQRVLELDATHERAQYALQYCRLDPRQRPITTT</sequence>
<gene>
    <name evidence="5" type="ORF">Poli38472_000038</name>
</gene>
<feature type="compositionally biased region" description="Polar residues" evidence="4">
    <location>
        <begin position="670"/>
        <end position="681"/>
    </location>
</feature>
<evidence type="ECO:0000313" key="5">
    <source>
        <dbReference type="EMBL" id="TMW59996.1"/>
    </source>
</evidence>
<protein>
    <submittedName>
        <fullName evidence="5">Uncharacterized protein</fullName>
    </submittedName>
</protein>
<feature type="region of interest" description="Disordered" evidence="4">
    <location>
        <begin position="659"/>
        <end position="688"/>
    </location>
</feature>
<reference evidence="5" key="1">
    <citation type="submission" date="2019-03" db="EMBL/GenBank/DDBJ databases">
        <title>Long read genome sequence of the mycoparasitic Pythium oligandrum ATCC 38472 isolated from sugarbeet rhizosphere.</title>
        <authorList>
            <person name="Gaulin E."/>
        </authorList>
    </citation>
    <scope>NUCLEOTIDE SEQUENCE</scope>
    <source>
        <strain evidence="5">ATCC 38472_TT</strain>
    </source>
</reference>
<name>A0A8K1CBN7_PYTOL</name>
<dbReference type="InterPro" id="IPR019734">
    <property type="entry name" value="TPR_rpt"/>
</dbReference>
<feature type="region of interest" description="Disordered" evidence="4">
    <location>
        <begin position="456"/>
        <end position="497"/>
    </location>
</feature>
<dbReference type="Pfam" id="PF13432">
    <property type="entry name" value="TPR_16"/>
    <property type="match status" value="1"/>
</dbReference>